<dbReference type="InterPro" id="IPR016186">
    <property type="entry name" value="C-type_lectin-like/link_sf"/>
</dbReference>
<dbReference type="SUPFAM" id="SSF57424">
    <property type="entry name" value="LDL receptor-like module"/>
    <property type="match status" value="1"/>
</dbReference>
<accession>A0AAE1Q2R1</accession>
<dbReference type="InterPro" id="IPR006202">
    <property type="entry name" value="Neur_chan_lig-bd"/>
</dbReference>
<dbReference type="Pfam" id="PF02931">
    <property type="entry name" value="Neur_chan_LBD"/>
    <property type="match status" value="1"/>
</dbReference>
<dbReference type="SUPFAM" id="SSF49899">
    <property type="entry name" value="Concanavalin A-like lectins/glucanases"/>
    <property type="match status" value="1"/>
</dbReference>
<keyword evidence="6 15" id="KW-0732">Signal</keyword>
<dbReference type="InterPro" id="IPR038050">
    <property type="entry name" value="Neuro_actylchol_rec"/>
</dbReference>
<feature type="transmembrane region" description="Helical" evidence="14">
    <location>
        <begin position="660"/>
        <end position="681"/>
    </location>
</feature>
<evidence type="ECO:0000256" key="14">
    <source>
        <dbReference type="SAM" id="Phobius"/>
    </source>
</evidence>
<evidence type="ECO:0000256" key="8">
    <source>
        <dbReference type="ARBA" id="ARBA00023065"/>
    </source>
</evidence>
<sequence length="834" mass="93739">MIGGTAITTTLALFTLALLTTTHGVDVRYLQQEVRVGCCTDVIYLTFPISVVLMTWLHLCVALDLVGGLVHLQEGDAPLVTRLVNAEVEESLRVVEGGVLMLGQDQDTLGGGTDATQSFHGYIADLVMVDQLLTHTQMLDFTSCQGEFDISSNIVVDFSNLGDDFMFGVDTVVQDVGYEGACSGVHIHATIFPEPRDFLTSHRFCSSLGTSLIVPENALENHAVTLLAQKYCPTDRIWLGVYKSANSSTAVVFGTNKTINYTEWDGTIRYNEDFYFVLVIIPGIINNWGVSEPDRQTCTVCGSDKPIALVVRGLCLGSNFDRIFHIHGYINNKPSFFGIKSSNISWMPHNQSPGILANVWMMWVSKESNITATMVMESKDEYPVGIHDWNINNDNCGVGGKTRLKFTSCPTHMFTCNDGICIDGNLRCDKKLDCSDNSDEESCISVLLPKYYSDMPPPSMNKNFPISIETEAEFKSIRSIRIMEFTLSLDLRLTSRWRDSRLRFKNLRHNLSQNHVDKLIWLPEFIITGADNIVADMKLRKDVNFMDRQSDALPDDITELHEDKLYGGDGNDLVAVKEWTLEIVCHYDLSIYPFDTQHCPVNIFLAKYTSNLFTLRVNNFTFTGRKRHHQYQVNDIILSNITVDDYGGQQLVLCLRHLQIYYISAAYVPSSMLLVISYITYHFSLKEFNTRVSVALTSLLVLATLFSELVGSLPKTSYLKVIDIWFLGCIAANFGMVVCLVIIEKGRVAEDESLQSRTKPNNEIKTRAGQSRKSHLQDTARQYQSNGSWFQDEKNGIHTPITESKLNSWMKVAIPSVLLIFTIIYVTGIIMIYN</sequence>
<dbReference type="InterPro" id="IPR036055">
    <property type="entry name" value="LDL_receptor-like_sf"/>
</dbReference>
<dbReference type="InterPro" id="IPR001759">
    <property type="entry name" value="PTX_dom"/>
</dbReference>
<dbReference type="GO" id="GO:0005230">
    <property type="term" value="F:extracellular ligand-gated monoatomic ion channel activity"/>
    <property type="evidence" value="ECO:0007669"/>
    <property type="project" value="InterPro"/>
</dbReference>
<evidence type="ECO:0000313" key="19">
    <source>
        <dbReference type="Proteomes" id="UP001292094"/>
    </source>
</evidence>
<evidence type="ECO:0000256" key="5">
    <source>
        <dbReference type="ARBA" id="ARBA00022692"/>
    </source>
</evidence>
<evidence type="ECO:0000256" key="13">
    <source>
        <dbReference type="SAM" id="MobiDB-lite"/>
    </source>
</evidence>
<dbReference type="Gene3D" id="1.20.58.390">
    <property type="entry name" value="Neurotransmitter-gated ion-channel transmembrane domain"/>
    <property type="match status" value="1"/>
</dbReference>
<dbReference type="InterPro" id="IPR016187">
    <property type="entry name" value="CTDL_fold"/>
</dbReference>
<dbReference type="CDD" id="cd00112">
    <property type="entry name" value="LDLa"/>
    <property type="match status" value="1"/>
</dbReference>
<dbReference type="SUPFAM" id="SSF63712">
    <property type="entry name" value="Nicotinic receptor ligand binding domain-like"/>
    <property type="match status" value="2"/>
</dbReference>
<gene>
    <name evidence="18" type="ORF">Pmani_009804</name>
</gene>
<dbReference type="PANTHER" id="PTHR18945">
    <property type="entry name" value="NEUROTRANSMITTER GATED ION CHANNEL"/>
    <property type="match status" value="1"/>
</dbReference>
<protein>
    <submittedName>
        <fullName evidence="18">Uncharacterized protein</fullName>
    </submittedName>
</protein>
<dbReference type="Proteomes" id="UP001292094">
    <property type="component" value="Unassembled WGS sequence"/>
</dbReference>
<evidence type="ECO:0000256" key="7">
    <source>
        <dbReference type="ARBA" id="ARBA00022989"/>
    </source>
</evidence>
<evidence type="ECO:0000256" key="10">
    <source>
        <dbReference type="ARBA" id="ARBA00023157"/>
    </source>
</evidence>
<evidence type="ECO:0000256" key="6">
    <source>
        <dbReference type="ARBA" id="ARBA00022729"/>
    </source>
</evidence>
<dbReference type="Gene3D" id="3.10.100.10">
    <property type="entry name" value="Mannose-Binding Protein A, subunit A"/>
    <property type="match status" value="1"/>
</dbReference>
<dbReference type="PROSITE" id="PS50068">
    <property type="entry name" value="LDLRA_2"/>
    <property type="match status" value="1"/>
</dbReference>
<dbReference type="Gene3D" id="4.10.400.10">
    <property type="entry name" value="Low-density Lipoprotein Receptor"/>
    <property type="match status" value="1"/>
</dbReference>
<feature type="chain" id="PRO_5041925595" evidence="15">
    <location>
        <begin position="25"/>
        <end position="834"/>
    </location>
</feature>
<keyword evidence="8" id="KW-0406">Ion transport</keyword>
<dbReference type="InterPro" id="IPR002172">
    <property type="entry name" value="LDrepeatLR_classA_rpt"/>
</dbReference>
<evidence type="ECO:0000256" key="1">
    <source>
        <dbReference type="ARBA" id="ARBA00004141"/>
    </source>
</evidence>
<dbReference type="InterPro" id="IPR036734">
    <property type="entry name" value="Neur_chan_lig-bd_sf"/>
</dbReference>
<feature type="transmembrane region" description="Helical" evidence="14">
    <location>
        <begin position="693"/>
        <end position="712"/>
    </location>
</feature>
<keyword evidence="10 12" id="KW-1015">Disulfide bond</keyword>
<evidence type="ECO:0000256" key="3">
    <source>
        <dbReference type="ARBA" id="ARBA00022448"/>
    </source>
</evidence>
<feature type="disulfide bond" evidence="12">
    <location>
        <begin position="428"/>
        <end position="443"/>
    </location>
</feature>
<evidence type="ECO:0000259" key="16">
    <source>
        <dbReference type="Pfam" id="PF00354"/>
    </source>
</evidence>
<organism evidence="18 19">
    <name type="scientific">Petrolisthes manimaculis</name>
    <dbReference type="NCBI Taxonomy" id="1843537"/>
    <lineage>
        <taxon>Eukaryota</taxon>
        <taxon>Metazoa</taxon>
        <taxon>Ecdysozoa</taxon>
        <taxon>Arthropoda</taxon>
        <taxon>Crustacea</taxon>
        <taxon>Multicrustacea</taxon>
        <taxon>Malacostraca</taxon>
        <taxon>Eumalacostraca</taxon>
        <taxon>Eucarida</taxon>
        <taxon>Decapoda</taxon>
        <taxon>Pleocyemata</taxon>
        <taxon>Anomura</taxon>
        <taxon>Galatheoidea</taxon>
        <taxon>Porcellanidae</taxon>
        <taxon>Petrolisthes</taxon>
    </lineage>
</organism>
<comment type="subcellular location">
    <subcellularLocation>
        <location evidence="2">Cell membrane</location>
    </subcellularLocation>
    <subcellularLocation>
        <location evidence="1">Membrane</location>
        <topology evidence="1">Multi-pass membrane protein</topology>
    </subcellularLocation>
</comment>
<evidence type="ECO:0000256" key="9">
    <source>
        <dbReference type="ARBA" id="ARBA00023136"/>
    </source>
</evidence>
<keyword evidence="9 14" id="KW-0472">Membrane</keyword>
<evidence type="ECO:0000259" key="17">
    <source>
        <dbReference type="Pfam" id="PF02931"/>
    </source>
</evidence>
<evidence type="ECO:0000256" key="11">
    <source>
        <dbReference type="ARBA" id="ARBA00023303"/>
    </source>
</evidence>
<keyword evidence="3" id="KW-0813">Transport</keyword>
<evidence type="ECO:0000256" key="15">
    <source>
        <dbReference type="SAM" id="SignalP"/>
    </source>
</evidence>
<keyword evidence="11" id="KW-0407">Ion channel</keyword>
<feature type="disulfide bond" evidence="12">
    <location>
        <begin position="409"/>
        <end position="421"/>
    </location>
</feature>
<feature type="domain" description="Pentraxin (PTX)" evidence="16">
    <location>
        <begin position="53"/>
        <end position="155"/>
    </location>
</feature>
<keyword evidence="5 14" id="KW-0812">Transmembrane</keyword>
<dbReference type="SMART" id="SM00192">
    <property type="entry name" value="LDLa"/>
    <property type="match status" value="1"/>
</dbReference>
<keyword evidence="19" id="KW-1185">Reference proteome</keyword>
<dbReference type="SUPFAM" id="SSF90112">
    <property type="entry name" value="Neurotransmitter-gated ion-channel transmembrane pore"/>
    <property type="match status" value="1"/>
</dbReference>
<dbReference type="PRINTS" id="PR00253">
    <property type="entry name" value="GABAARECEPTR"/>
</dbReference>
<dbReference type="Pfam" id="PF00354">
    <property type="entry name" value="Pentaxin"/>
    <property type="match status" value="1"/>
</dbReference>
<dbReference type="InterPro" id="IPR006201">
    <property type="entry name" value="Neur_channel"/>
</dbReference>
<dbReference type="PROSITE" id="PS01209">
    <property type="entry name" value="LDLRA_1"/>
    <property type="match status" value="1"/>
</dbReference>
<feature type="compositionally biased region" description="Polar residues" evidence="13">
    <location>
        <begin position="767"/>
        <end position="777"/>
    </location>
</feature>
<keyword evidence="7 14" id="KW-1133">Transmembrane helix</keyword>
<dbReference type="SUPFAM" id="SSF56436">
    <property type="entry name" value="C-type lectin-like"/>
    <property type="match status" value="1"/>
</dbReference>
<feature type="disulfide bond" evidence="12">
    <location>
        <begin position="416"/>
        <end position="434"/>
    </location>
</feature>
<dbReference type="InterPro" id="IPR006028">
    <property type="entry name" value="GABAA/Glycine_rcpt"/>
</dbReference>
<feature type="transmembrane region" description="Helical" evidence="14">
    <location>
        <begin position="724"/>
        <end position="743"/>
    </location>
</feature>
<reference evidence="18" key="1">
    <citation type="submission" date="2023-11" db="EMBL/GenBank/DDBJ databases">
        <title>Genome assemblies of two species of porcelain crab, Petrolisthes cinctipes and Petrolisthes manimaculis (Anomura: Porcellanidae).</title>
        <authorList>
            <person name="Angst P."/>
        </authorList>
    </citation>
    <scope>NUCLEOTIDE SEQUENCE</scope>
    <source>
        <strain evidence="18">PB745_02</strain>
        <tissue evidence="18">Gill</tissue>
    </source>
</reference>
<evidence type="ECO:0000256" key="4">
    <source>
        <dbReference type="ARBA" id="ARBA00022475"/>
    </source>
</evidence>
<dbReference type="GO" id="GO:0004888">
    <property type="term" value="F:transmembrane signaling receptor activity"/>
    <property type="evidence" value="ECO:0007669"/>
    <property type="project" value="InterPro"/>
</dbReference>
<keyword evidence="4" id="KW-1003">Cell membrane</keyword>
<dbReference type="InterPro" id="IPR013320">
    <property type="entry name" value="ConA-like_dom_sf"/>
</dbReference>
<feature type="signal peptide" evidence="15">
    <location>
        <begin position="1"/>
        <end position="24"/>
    </location>
</feature>
<dbReference type="InterPro" id="IPR036719">
    <property type="entry name" value="Neuro-gated_channel_TM_sf"/>
</dbReference>
<feature type="region of interest" description="Disordered" evidence="13">
    <location>
        <begin position="754"/>
        <end position="777"/>
    </location>
</feature>
<dbReference type="InterPro" id="IPR023415">
    <property type="entry name" value="LDLR_class-A_CS"/>
</dbReference>
<feature type="transmembrane region" description="Helical" evidence="14">
    <location>
        <begin position="812"/>
        <end position="833"/>
    </location>
</feature>
<feature type="domain" description="Neurotransmitter-gated ion-channel ligand-binding" evidence="17">
    <location>
        <begin position="442"/>
        <end position="634"/>
    </location>
</feature>
<dbReference type="Gene3D" id="2.70.170.10">
    <property type="entry name" value="Neurotransmitter-gated ion-channel ligand-binding domain"/>
    <property type="match status" value="1"/>
</dbReference>
<dbReference type="AlphaFoldDB" id="A0AAE1Q2R1"/>
<proteinExistence type="predicted"/>
<evidence type="ECO:0000256" key="2">
    <source>
        <dbReference type="ARBA" id="ARBA00004236"/>
    </source>
</evidence>
<dbReference type="EMBL" id="JAWZYT010000769">
    <property type="protein sequence ID" value="KAK4319239.1"/>
    <property type="molecule type" value="Genomic_DNA"/>
</dbReference>
<dbReference type="GO" id="GO:0005886">
    <property type="term" value="C:plasma membrane"/>
    <property type="evidence" value="ECO:0007669"/>
    <property type="project" value="UniProtKB-SubCell"/>
</dbReference>
<evidence type="ECO:0000256" key="12">
    <source>
        <dbReference type="PROSITE-ProRule" id="PRU00124"/>
    </source>
</evidence>
<name>A0AAE1Q2R1_9EUCA</name>
<evidence type="ECO:0000313" key="18">
    <source>
        <dbReference type="EMBL" id="KAK4319239.1"/>
    </source>
</evidence>
<dbReference type="Gene3D" id="2.60.120.200">
    <property type="match status" value="1"/>
</dbReference>
<comment type="caution">
    <text evidence="18">The sequence shown here is derived from an EMBL/GenBank/DDBJ whole genome shotgun (WGS) entry which is preliminary data.</text>
</comment>